<feature type="transmembrane region" description="Helical" evidence="1">
    <location>
        <begin position="154"/>
        <end position="176"/>
    </location>
</feature>
<dbReference type="eggNOG" id="ENOG502QQSQ">
    <property type="taxonomic scope" value="Eukaryota"/>
</dbReference>
<accession>N1Q553</accession>
<keyword evidence="1" id="KW-1133">Transmembrane helix</keyword>
<reference evidence="2 3" key="2">
    <citation type="journal article" date="2012" name="PLoS Pathog.">
        <title>Diverse lifestyles and strategies of plant pathogenesis encoded in the genomes of eighteen Dothideomycetes fungi.</title>
        <authorList>
            <person name="Ohm R.A."/>
            <person name="Feau N."/>
            <person name="Henrissat B."/>
            <person name="Schoch C.L."/>
            <person name="Horwitz B.A."/>
            <person name="Barry K.W."/>
            <person name="Condon B.J."/>
            <person name="Copeland A.C."/>
            <person name="Dhillon B."/>
            <person name="Glaser F."/>
            <person name="Hesse C.N."/>
            <person name="Kosti I."/>
            <person name="LaButti K."/>
            <person name="Lindquist E.A."/>
            <person name="Lucas S."/>
            <person name="Salamov A.A."/>
            <person name="Bradshaw R.E."/>
            <person name="Ciuffetti L."/>
            <person name="Hamelin R.C."/>
            <person name="Kema G.H.J."/>
            <person name="Lawrence C."/>
            <person name="Scott J.A."/>
            <person name="Spatafora J.W."/>
            <person name="Turgeon B.G."/>
            <person name="de Wit P.J.G.M."/>
            <person name="Zhong S."/>
            <person name="Goodwin S.B."/>
            <person name="Grigoriev I.V."/>
        </authorList>
    </citation>
    <scope>NUCLEOTIDE SEQUENCE [LARGE SCALE GENOMIC DNA]</scope>
    <source>
        <strain evidence="3">NZE10 / CBS 128990</strain>
    </source>
</reference>
<evidence type="ECO:0000313" key="2">
    <source>
        <dbReference type="EMBL" id="EME50155.1"/>
    </source>
</evidence>
<sequence length="244" mass="27681">MLPPKLPWTTSTAIGLKAFWKWFLTPFGFLIILYGLDVVVWGGMLFLLLCNASPAMCWAPDGRGGKFHDCNDINSPRREWRKHGKKRKMYGLRKLAAHYRSWYRLPGSETLDAVLQPDDIIECDLRVPMPVSKRTNDPPTGERAPPTPIWKLDFFIWCQVWNIFFQCCLCGFMWGLNRYNRPSWATGLFVALACGVAGIGGLVSFLEGTKVKRIEGVSSSLAQTEAVQESIHLRQENSGNEVQR</sequence>
<name>N1Q553_DOTSN</name>
<dbReference type="OrthoDB" id="6407410at2759"/>
<evidence type="ECO:0000256" key="1">
    <source>
        <dbReference type="SAM" id="Phobius"/>
    </source>
</evidence>
<dbReference type="EMBL" id="KB446535">
    <property type="protein sequence ID" value="EME50155.1"/>
    <property type="molecule type" value="Genomic_DNA"/>
</dbReference>
<organism evidence="2 3">
    <name type="scientific">Dothistroma septosporum (strain NZE10 / CBS 128990)</name>
    <name type="common">Red band needle blight fungus</name>
    <name type="synonym">Mycosphaerella pini</name>
    <dbReference type="NCBI Taxonomy" id="675120"/>
    <lineage>
        <taxon>Eukaryota</taxon>
        <taxon>Fungi</taxon>
        <taxon>Dikarya</taxon>
        <taxon>Ascomycota</taxon>
        <taxon>Pezizomycotina</taxon>
        <taxon>Dothideomycetes</taxon>
        <taxon>Dothideomycetidae</taxon>
        <taxon>Mycosphaerellales</taxon>
        <taxon>Mycosphaerellaceae</taxon>
        <taxon>Dothistroma</taxon>
    </lineage>
</organism>
<dbReference type="AlphaFoldDB" id="N1Q553"/>
<dbReference type="Proteomes" id="UP000016933">
    <property type="component" value="Unassembled WGS sequence"/>
</dbReference>
<dbReference type="PANTHER" id="PTHR35872">
    <property type="entry name" value="INTEGRAL MEMBRANE PROTEIN (AFU_ORTHOLOGUE AFUA_5G07110)"/>
    <property type="match status" value="1"/>
</dbReference>
<dbReference type="Pfam" id="PF11204">
    <property type="entry name" value="DUF2985"/>
    <property type="match status" value="1"/>
</dbReference>
<reference evidence="3" key="1">
    <citation type="journal article" date="2012" name="PLoS Genet.">
        <title>The genomes of the fungal plant pathogens Cladosporium fulvum and Dothistroma septosporum reveal adaptation to different hosts and lifestyles but also signatures of common ancestry.</title>
        <authorList>
            <person name="de Wit P.J.G.M."/>
            <person name="van der Burgt A."/>
            <person name="Oekmen B."/>
            <person name="Stergiopoulos I."/>
            <person name="Abd-Elsalam K.A."/>
            <person name="Aerts A.L."/>
            <person name="Bahkali A.H."/>
            <person name="Beenen H.G."/>
            <person name="Chettri P."/>
            <person name="Cox M.P."/>
            <person name="Datema E."/>
            <person name="de Vries R.P."/>
            <person name="Dhillon B."/>
            <person name="Ganley A.R."/>
            <person name="Griffiths S.A."/>
            <person name="Guo Y."/>
            <person name="Hamelin R.C."/>
            <person name="Henrissat B."/>
            <person name="Kabir M.S."/>
            <person name="Jashni M.K."/>
            <person name="Kema G."/>
            <person name="Klaubauf S."/>
            <person name="Lapidus A."/>
            <person name="Levasseur A."/>
            <person name="Lindquist E."/>
            <person name="Mehrabi R."/>
            <person name="Ohm R.A."/>
            <person name="Owen T.J."/>
            <person name="Salamov A."/>
            <person name="Schwelm A."/>
            <person name="Schijlen E."/>
            <person name="Sun H."/>
            <person name="van den Burg H.A."/>
            <person name="van Ham R.C.H.J."/>
            <person name="Zhang S."/>
            <person name="Goodwin S.B."/>
            <person name="Grigoriev I.V."/>
            <person name="Collemare J."/>
            <person name="Bradshaw R.E."/>
        </authorList>
    </citation>
    <scope>NUCLEOTIDE SEQUENCE [LARGE SCALE GENOMIC DNA]</scope>
    <source>
        <strain evidence="3">NZE10 / CBS 128990</strain>
    </source>
</reference>
<dbReference type="STRING" id="675120.N1Q553"/>
<dbReference type="HOGENOM" id="CLU_031135_0_0_1"/>
<keyword evidence="1" id="KW-0472">Membrane</keyword>
<dbReference type="InterPro" id="IPR021369">
    <property type="entry name" value="DUF2985"/>
</dbReference>
<gene>
    <name evidence="2" type="ORF">DOTSEDRAFT_85379</name>
</gene>
<dbReference type="PANTHER" id="PTHR35872:SF1">
    <property type="entry name" value="ALPHA-L-RHAMNOSIDASE C"/>
    <property type="match status" value="1"/>
</dbReference>
<feature type="transmembrane region" description="Helical" evidence="1">
    <location>
        <begin position="188"/>
        <end position="206"/>
    </location>
</feature>
<protein>
    <submittedName>
        <fullName evidence="2">Uncharacterized protein</fullName>
    </submittedName>
</protein>
<dbReference type="OMA" id="CLAGCMW"/>
<keyword evidence="1" id="KW-0812">Transmembrane</keyword>
<keyword evidence="3" id="KW-1185">Reference proteome</keyword>
<evidence type="ECO:0000313" key="3">
    <source>
        <dbReference type="Proteomes" id="UP000016933"/>
    </source>
</evidence>
<feature type="transmembrane region" description="Helical" evidence="1">
    <location>
        <begin position="27"/>
        <end position="49"/>
    </location>
</feature>
<proteinExistence type="predicted"/>